<dbReference type="STRING" id="1461694.ATO9_17650"/>
<reference evidence="1 2" key="1">
    <citation type="journal article" date="2015" name="Antonie Van Leeuwenhoek">
        <title>Pseudooceanicola atlanticus gen. nov. sp. nov., isolated from surface seawater of the Atlantic Ocean and reclassification of Oceanicola batsensis, Oceanicola marinus, Oceanicola nitratireducens, Oceanicola nanhaiensis, Oceanicola antarcticus and Oceanicola flagellatus, as Pseudooceanicola batsensis comb. nov., Pseudooceanicola marinus comb. nov., Pseudooceanicola nitratireducens comb. nov., Pseudooceanicola nanhaiensis comb. nov., Pseudooceanicola antarcticus comb. nov., and Pseudooceanicola flagellatus comb. nov.</title>
        <authorList>
            <person name="Lai Q."/>
            <person name="Li G."/>
            <person name="Liu X."/>
            <person name="Du Y."/>
            <person name="Sun F."/>
            <person name="Shao Z."/>
        </authorList>
    </citation>
    <scope>NUCLEOTIDE SEQUENCE [LARGE SCALE GENOMIC DNA]</scope>
    <source>
        <strain evidence="1 2">22II-s11g</strain>
    </source>
</reference>
<sequence>MSAPLADIARQDREDRARIDARERLRGRIECFCQGLTLLGFAPSVDRDPGGRLRITIDADAWEPPNLAPLAPPQSQDA</sequence>
<evidence type="ECO:0000313" key="1">
    <source>
        <dbReference type="EMBL" id="KGM47453.1"/>
    </source>
</evidence>
<gene>
    <name evidence="1" type="ORF">ATO9_17650</name>
</gene>
<organism evidence="1 2">
    <name type="scientific">Pseudooceanicola atlanticus</name>
    <dbReference type="NCBI Taxonomy" id="1461694"/>
    <lineage>
        <taxon>Bacteria</taxon>
        <taxon>Pseudomonadati</taxon>
        <taxon>Pseudomonadota</taxon>
        <taxon>Alphaproteobacteria</taxon>
        <taxon>Rhodobacterales</taxon>
        <taxon>Paracoccaceae</taxon>
        <taxon>Pseudooceanicola</taxon>
    </lineage>
</organism>
<name>A0A0A0EBI4_9RHOB</name>
<keyword evidence="2" id="KW-1185">Reference proteome</keyword>
<proteinExistence type="predicted"/>
<dbReference type="Proteomes" id="UP000030004">
    <property type="component" value="Unassembled WGS sequence"/>
</dbReference>
<protein>
    <submittedName>
        <fullName evidence="1">Uncharacterized protein</fullName>
    </submittedName>
</protein>
<accession>A0A0A0EBI4</accession>
<comment type="caution">
    <text evidence="1">The sequence shown here is derived from an EMBL/GenBank/DDBJ whole genome shotgun (WGS) entry which is preliminary data.</text>
</comment>
<dbReference type="EMBL" id="AQQX01000010">
    <property type="protein sequence ID" value="KGM47453.1"/>
    <property type="molecule type" value="Genomic_DNA"/>
</dbReference>
<evidence type="ECO:0000313" key="2">
    <source>
        <dbReference type="Proteomes" id="UP000030004"/>
    </source>
</evidence>
<dbReference type="RefSeq" id="WP_043752305.1">
    <property type="nucleotide sequence ID" value="NZ_AQQX01000010.1"/>
</dbReference>
<dbReference type="AlphaFoldDB" id="A0A0A0EBI4"/>